<comment type="caution">
    <text evidence="1">The sequence shown here is derived from an EMBL/GenBank/DDBJ whole genome shotgun (WGS) entry which is preliminary data.</text>
</comment>
<evidence type="ECO:0000313" key="2">
    <source>
        <dbReference type="Proteomes" id="UP000324800"/>
    </source>
</evidence>
<name>A0A5J4V811_9EUKA</name>
<proteinExistence type="predicted"/>
<dbReference type="AlphaFoldDB" id="A0A5J4V811"/>
<dbReference type="EMBL" id="SNRW01008993">
    <property type="protein sequence ID" value="KAA6378672.1"/>
    <property type="molecule type" value="Genomic_DNA"/>
</dbReference>
<organism evidence="1 2">
    <name type="scientific">Streblomastix strix</name>
    <dbReference type="NCBI Taxonomy" id="222440"/>
    <lineage>
        <taxon>Eukaryota</taxon>
        <taxon>Metamonada</taxon>
        <taxon>Preaxostyla</taxon>
        <taxon>Oxymonadida</taxon>
        <taxon>Streblomastigidae</taxon>
        <taxon>Streblomastix</taxon>
    </lineage>
</organism>
<dbReference type="Proteomes" id="UP000324800">
    <property type="component" value="Unassembled WGS sequence"/>
</dbReference>
<accession>A0A5J4V811</accession>
<reference evidence="1 2" key="1">
    <citation type="submission" date="2019-03" db="EMBL/GenBank/DDBJ databases">
        <title>Single cell metagenomics reveals metabolic interactions within the superorganism composed of flagellate Streblomastix strix and complex community of Bacteroidetes bacteria on its surface.</title>
        <authorList>
            <person name="Treitli S.C."/>
            <person name="Kolisko M."/>
            <person name="Husnik F."/>
            <person name="Keeling P."/>
            <person name="Hampl V."/>
        </authorList>
    </citation>
    <scope>NUCLEOTIDE SEQUENCE [LARGE SCALE GENOMIC DNA]</scope>
    <source>
        <strain evidence="1">ST1C</strain>
    </source>
</reference>
<gene>
    <name evidence="1" type="ORF">EZS28_025800</name>
</gene>
<sequence length="294" mass="33014">MFILQVSAIIPTNSGISFAVPSTFGQGFLFGGIDGKYPSLFRKLNKEIHKSSDQVAAFATLALDLMSDTYERKGKNQTSVSDVAKLIHEVYQTELRDNYPSRSNEDEIRSRNDKKTPYKLTNHNWRHYAILMSSCSYTPYDMMQCLPELRPFILLSRSGFVPFSVLPIFSNGGLRVAVLEGATLSKGTCIRKQAVLQRLLLTILQSIVPDSQLRPYLYYRICAQSFTIARRTDQDLVVEVKDAQLAVLSWSSSQLSLIRALSSYSARTYTSARLHRSLTGVIDDEETGDSNSAR</sequence>
<feature type="non-terminal residue" evidence="1">
    <location>
        <position position="294"/>
    </location>
</feature>
<evidence type="ECO:0000313" key="1">
    <source>
        <dbReference type="EMBL" id="KAA6378672.1"/>
    </source>
</evidence>
<protein>
    <submittedName>
        <fullName evidence="1">Uncharacterized protein</fullName>
    </submittedName>
</protein>